<dbReference type="EMBL" id="JAKWBI020000309">
    <property type="protein sequence ID" value="KAJ2896846.1"/>
    <property type="molecule type" value="Genomic_DNA"/>
</dbReference>
<organism evidence="2 3">
    <name type="scientific">Zalerion maritima</name>
    <dbReference type="NCBI Taxonomy" id="339359"/>
    <lineage>
        <taxon>Eukaryota</taxon>
        <taxon>Fungi</taxon>
        <taxon>Dikarya</taxon>
        <taxon>Ascomycota</taxon>
        <taxon>Pezizomycotina</taxon>
        <taxon>Sordariomycetes</taxon>
        <taxon>Lulworthiomycetidae</taxon>
        <taxon>Lulworthiales</taxon>
        <taxon>Lulworthiaceae</taxon>
        <taxon>Zalerion</taxon>
    </lineage>
</organism>
<name>A0AAD5RLH8_9PEZI</name>
<accession>A0AAD5RLH8</accession>
<dbReference type="AlphaFoldDB" id="A0AAD5RLH8"/>
<protein>
    <submittedName>
        <fullName evidence="2">Uncharacterized protein</fullName>
    </submittedName>
</protein>
<keyword evidence="3" id="KW-1185">Reference proteome</keyword>
<dbReference type="Proteomes" id="UP001201980">
    <property type="component" value="Unassembled WGS sequence"/>
</dbReference>
<sequence>MSCHDSITRRLRYGQLHPFVVQRGSVPTRNAAALFSEQIAADGAKQFGFLTLGKWTNSTATDGIGPGTQERAGYAKEATAISLPTSTHTPQPGAHLTIDRQIFSPHGLAADDSTGILMVSVLGPLFLLMTLSGYRPGGNPSKIHSSVAGAGAGLLQRIPPSQETLYILLQLSRVTVLIPTFLIFHPITKSQTQEKPSEQKKARAATPNRL</sequence>
<evidence type="ECO:0000313" key="2">
    <source>
        <dbReference type="EMBL" id="KAJ2896846.1"/>
    </source>
</evidence>
<evidence type="ECO:0000313" key="3">
    <source>
        <dbReference type="Proteomes" id="UP001201980"/>
    </source>
</evidence>
<comment type="caution">
    <text evidence="2">The sequence shown here is derived from an EMBL/GenBank/DDBJ whole genome shotgun (WGS) entry which is preliminary data.</text>
</comment>
<feature type="region of interest" description="Disordered" evidence="1">
    <location>
        <begin position="189"/>
        <end position="210"/>
    </location>
</feature>
<reference evidence="2" key="1">
    <citation type="submission" date="2022-07" db="EMBL/GenBank/DDBJ databases">
        <title>Draft genome sequence of Zalerion maritima ATCC 34329, a (micro)plastics degrading marine fungus.</title>
        <authorList>
            <person name="Paco A."/>
            <person name="Goncalves M.F.M."/>
            <person name="Rocha-Santos T.A.P."/>
            <person name="Alves A."/>
        </authorList>
    </citation>
    <scope>NUCLEOTIDE SEQUENCE</scope>
    <source>
        <strain evidence="2">ATCC 34329</strain>
    </source>
</reference>
<proteinExistence type="predicted"/>
<evidence type="ECO:0000256" key="1">
    <source>
        <dbReference type="SAM" id="MobiDB-lite"/>
    </source>
</evidence>
<gene>
    <name evidence="2" type="ORF">MKZ38_005145</name>
</gene>